<gene>
    <name evidence="1" type="ORF">OVA965_LOCUS43503</name>
    <name evidence="2" type="ORF">TMI583_LOCUS45801</name>
</gene>
<protein>
    <submittedName>
        <fullName evidence="2">Uncharacterized protein</fullName>
    </submittedName>
</protein>
<dbReference type="EMBL" id="CAJOBA010082937">
    <property type="protein sequence ID" value="CAF4450429.1"/>
    <property type="molecule type" value="Genomic_DNA"/>
</dbReference>
<proteinExistence type="predicted"/>
<dbReference type="Proteomes" id="UP000677228">
    <property type="component" value="Unassembled WGS sequence"/>
</dbReference>
<name>A0A8S2WM45_9BILA</name>
<comment type="caution">
    <text evidence="2">The sequence shown here is derived from an EMBL/GenBank/DDBJ whole genome shotgun (WGS) entry which is preliminary data.</text>
</comment>
<dbReference type="EMBL" id="CAJNOK010057632">
    <property type="protein sequence ID" value="CAF1626953.1"/>
    <property type="molecule type" value="Genomic_DNA"/>
</dbReference>
<accession>A0A8S2WM45</accession>
<sequence>RIQTNNCFLQPLHQNQIFDKFEFVPQFTYEQYLADIEMSDKTKEIEQAINKVIDVGPDPMTKQQQQLYSLLCIVKSHRTRVTRFIV</sequence>
<reference evidence="2" key="1">
    <citation type="submission" date="2021-02" db="EMBL/GenBank/DDBJ databases">
        <authorList>
            <person name="Nowell W R."/>
        </authorList>
    </citation>
    <scope>NUCLEOTIDE SEQUENCE</scope>
</reference>
<feature type="non-terminal residue" evidence="2">
    <location>
        <position position="1"/>
    </location>
</feature>
<dbReference type="Proteomes" id="UP000682733">
    <property type="component" value="Unassembled WGS sequence"/>
</dbReference>
<dbReference type="AlphaFoldDB" id="A0A8S2WM45"/>
<evidence type="ECO:0000313" key="3">
    <source>
        <dbReference type="Proteomes" id="UP000682733"/>
    </source>
</evidence>
<organism evidence="2 3">
    <name type="scientific">Didymodactylos carnosus</name>
    <dbReference type="NCBI Taxonomy" id="1234261"/>
    <lineage>
        <taxon>Eukaryota</taxon>
        <taxon>Metazoa</taxon>
        <taxon>Spiralia</taxon>
        <taxon>Gnathifera</taxon>
        <taxon>Rotifera</taxon>
        <taxon>Eurotatoria</taxon>
        <taxon>Bdelloidea</taxon>
        <taxon>Philodinida</taxon>
        <taxon>Philodinidae</taxon>
        <taxon>Didymodactylos</taxon>
    </lineage>
</organism>
<evidence type="ECO:0000313" key="1">
    <source>
        <dbReference type="EMBL" id="CAF1626953.1"/>
    </source>
</evidence>
<evidence type="ECO:0000313" key="2">
    <source>
        <dbReference type="EMBL" id="CAF4450429.1"/>
    </source>
</evidence>